<name>A0AAV4SZ77_CAEEX</name>
<dbReference type="AlphaFoldDB" id="A0AAV4SZ77"/>
<feature type="domain" description="Sec7/BIG1-like C-terminal" evidence="2">
    <location>
        <begin position="419"/>
        <end position="626"/>
    </location>
</feature>
<keyword evidence="4" id="KW-1185">Reference proteome</keyword>
<gene>
    <name evidence="3" type="primary">ARFGEF1</name>
    <name evidence="3" type="ORF">CEXT_510551</name>
</gene>
<dbReference type="Pfam" id="PF20252">
    <property type="entry name" value="BIG2_C"/>
    <property type="match status" value="1"/>
</dbReference>
<reference evidence="3 4" key="1">
    <citation type="submission" date="2021-06" db="EMBL/GenBank/DDBJ databases">
        <title>Caerostris extrusa draft genome.</title>
        <authorList>
            <person name="Kono N."/>
            <person name="Arakawa K."/>
        </authorList>
    </citation>
    <scope>NUCLEOTIDE SEQUENCE [LARGE SCALE GENOMIC DNA]</scope>
</reference>
<dbReference type="Pfam" id="PF09324">
    <property type="entry name" value="Sec7-like_HDS"/>
    <property type="match status" value="1"/>
</dbReference>
<dbReference type="EMBL" id="BPLR01010345">
    <property type="protein sequence ID" value="GIY38684.1"/>
    <property type="molecule type" value="Genomic_DNA"/>
</dbReference>
<feature type="domain" description="Mon2/Sec7/BIG1-like HDS" evidence="1">
    <location>
        <begin position="1"/>
        <end position="47"/>
    </location>
</feature>
<comment type="caution">
    <text evidence="3">The sequence shown here is derived from an EMBL/GenBank/DDBJ whole genome shotgun (WGS) entry which is preliminary data.</text>
</comment>
<evidence type="ECO:0000313" key="4">
    <source>
        <dbReference type="Proteomes" id="UP001054945"/>
    </source>
</evidence>
<evidence type="ECO:0000259" key="1">
    <source>
        <dbReference type="Pfam" id="PF09324"/>
    </source>
</evidence>
<dbReference type="Gene3D" id="1.25.10.10">
    <property type="entry name" value="Leucine-rich Repeat Variant"/>
    <property type="match status" value="1"/>
</dbReference>
<organism evidence="3 4">
    <name type="scientific">Caerostris extrusa</name>
    <name type="common">Bark spider</name>
    <name type="synonym">Caerostris bankana</name>
    <dbReference type="NCBI Taxonomy" id="172846"/>
    <lineage>
        <taxon>Eukaryota</taxon>
        <taxon>Metazoa</taxon>
        <taxon>Ecdysozoa</taxon>
        <taxon>Arthropoda</taxon>
        <taxon>Chelicerata</taxon>
        <taxon>Arachnida</taxon>
        <taxon>Araneae</taxon>
        <taxon>Araneomorphae</taxon>
        <taxon>Entelegynae</taxon>
        <taxon>Araneoidea</taxon>
        <taxon>Araneidae</taxon>
        <taxon>Caerostris</taxon>
    </lineage>
</organism>
<evidence type="ECO:0000259" key="2">
    <source>
        <dbReference type="Pfam" id="PF20252"/>
    </source>
</evidence>
<dbReference type="PANTHER" id="PTHR10663:SF375">
    <property type="entry name" value="LD29171P"/>
    <property type="match status" value="1"/>
</dbReference>
<dbReference type="FunFam" id="1.25.10.10:FF:000143">
    <property type="entry name" value="ADP-ribosylation factor guanine nucleotide-exchange factor 2 (brefeldin A-inhibited)"/>
    <property type="match status" value="1"/>
</dbReference>
<dbReference type="InterPro" id="IPR046455">
    <property type="entry name" value="Sec7/BIG1-like_C"/>
</dbReference>
<accession>A0AAV4SZ77</accession>
<protein>
    <submittedName>
        <fullName evidence="3">Brefeldin A-inhibited guanine nucleotide-exchange protein 1</fullName>
    </submittedName>
</protein>
<dbReference type="InterPro" id="IPR015403">
    <property type="entry name" value="Mon2/Sec7/BIG1-like_HDS"/>
</dbReference>
<evidence type="ECO:0000313" key="3">
    <source>
        <dbReference type="EMBL" id="GIY38684.1"/>
    </source>
</evidence>
<sequence length="641" mass="74503">MVVRCIAQMVNSECQKIKSGWKNIFSVFHMAAADEDETIVELAFQTTGKIITQIYEKLFPSLIDSFQDAVKCLSEFACNASFPDTSMEAIRLIRHCAKYAAEQPTVFRDHNIEDVTVSEDDRVWVRGWFPILFELSCIVSRCKLDVRTRALTVMFEIIKTYGDEFKEAWWKELFDIIFRIFDNMKLPESQLEKAEWMTTTCNHALYAVVDVFTKFYDVLGNLMLDNMYMYLKWCVKQDNEQLARSGTNCLENLVLSNGNKFSRERWDQTCRCIVEIFNLTLPVMLLSWKPSMREKSDSIVSDTKPGEPMITTGELTENVIATEEKNREAFHSTLREKLGSVLSENAESENIKNVEKLEKENSKIHSLEKGDNDFVQYTSDRIEKSRSSISSNQKIADGIPSKYDTDEKLFVSLKIKCTVQLELIQTIDNIIFYPAASRKEDEKNLMLAQAEMRKSNESVLTFDSSQHEEQGMYAFLSTSELLELVDCLMESHRFAKTFNMSHEKRNMLWKAGNVKPDLLMHESHSLACTLRILFRMYTDESRQESWSEVEKKLIFICCEALDYYLGLTVEKHRDCWTSLLLLMLSKVNQLDDERFRAHASAYYVTLCEMIFHENIPELRAVLKRFFIRSSRAFRISGFNSH</sequence>
<dbReference type="Proteomes" id="UP001054945">
    <property type="component" value="Unassembled WGS sequence"/>
</dbReference>
<dbReference type="SUPFAM" id="SSF48371">
    <property type="entry name" value="ARM repeat"/>
    <property type="match status" value="1"/>
</dbReference>
<dbReference type="PANTHER" id="PTHR10663">
    <property type="entry name" value="GUANYL-NUCLEOTIDE EXCHANGE FACTOR"/>
    <property type="match status" value="1"/>
</dbReference>
<dbReference type="InterPro" id="IPR011989">
    <property type="entry name" value="ARM-like"/>
</dbReference>
<dbReference type="InterPro" id="IPR016024">
    <property type="entry name" value="ARM-type_fold"/>
</dbReference>
<proteinExistence type="predicted"/>